<feature type="transmembrane region" description="Helical" evidence="1">
    <location>
        <begin position="316"/>
        <end position="336"/>
    </location>
</feature>
<keyword evidence="3" id="KW-0012">Acyltransferase</keyword>
<feature type="transmembrane region" description="Helical" evidence="1">
    <location>
        <begin position="247"/>
        <end position="270"/>
    </location>
</feature>
<dbReference type="EMBL" id="JAEUXJ010000002">
    <property type="protein sequence ID" value="MBL6454870.1"/>
    <property type="molecule type" value="Genomic_DNA"/>
</dbReference>
<keyword evidence="1" id="KW-0472">Membrane</keyword>
<dbReference type="PANTHER" id="PTHR23028">
    <property type="entry name" value="ACETYLTRANSFERASE"/>
    <property type="match status" value="1"/>
</dbReference>
<keyword evidence="4" id="KW-1185">Reference proteome</keyword>
<feature type="transmembrane region" description="Helical" evidence="1">
    <location>
        <begin position="51"/>
        <end position="70"/>
    </location>
</feature>
<dbReference type="InterPro" id="IPR002656">
    <property type="entry name" value="Acyl_transf_3_dom"/>
</dbReference>
<feature type="transmembrane region" description="Helical" evidence="1">
    <location>
        <begin position="173"/>
        <end position="192"/>
    </location>
</feature>
<dbReference type="InterPro" id="IPR050879">
    <property type="entry name" value="Acyltransferase_3"/>
</dbReference>
<name>A0ABS1UZJ8_9PROT</name>
<feature type="transmembrane region" description="Helical" evidence="1">
    <location>
        <begin position="20"/>
        <end position="39"/>
    </location>
</feature>
<evidence type="ECO:0000313" key="3">
    <source>
        <dbReference type="EMBL" id="MBL6454870.1"/>
    </source>
</evidence>
<keyword evidence="3" id="KW-0808">Transferase</keyword>
<organism evidence="3 4">
    <name type="scientific">Belnapia mucosa</name>
    <dbReference type="NCBI Taxonomy" id="2804532"/>
    <lineage>
        <taxon>Bacteria</taxon>
        <taxon>Pseudomonadati</taxon>
        <taxon>Pseudomonadota</taxon>
        <taxon>Alphaproteobacteria</taxon>
        <taxon>Acetobacterales</taxon>
        <taxon>Roseomonadaceae</taxon>
        <taxon>Belnapia</taxon>
    </lineage>
</organism>
<feature type="transmembrane region" description="Helical" evidence="1">
    <location>
        <begin position="212"/>
        <end position="235"/>
    </location>
</feature>
<dbReference type="RefSeq" id="WP_202824607.1">
    <property type="nucleotide sequence ID" value="NZ_JAEUXJ010000002.1"/>
</dbReference>
<accession>A0ABS1UZJ8</accession>
<proteinExistence type="predicted"/>
<feature type="transmembrane region" description="Helical" evidence="1">
    <location>
        <begin position="290"/>
        <end position="309"/>
    </location>
</feature>
<evidence type="ECO:0000313" key="4">
    <source>
        <dbReference type="Proteomes" id="UP000606490"/>
    </source>
</evidence>
<feature type="transmembrane region" description="Helical" evidence="1">
    <location>
        <begin position="93"/>
        <end position="115"/>
    </location>
</feature>
<keyword evidence="1" id="KW-0812">Transmembrane</keyword>
<comment type="caution">
    <text evidence="3">The sequence shown here is derived from an EMBL/GenBank/DDBJ whole genome shotgun (WGS) entry which is preliminary data.</text>
</comment>
<sequence length="364" mass="38755">MTVQVAALPPHHAGLARLRLLFIGWVVLYHLDLLLRVTVDLAWLRPVIRSGYLGVDGFFLLSGFVLWLGYGSRPPQGSAGIGRFLLRRFARTWPLHALALLALAALVGLAVACGAEVREPERFAPGQFLLQLALLNAWETTGQLAWNSPSWALSAEWAGYLAFPLLLAGVIRLPLAACLGTAGLLLIGLWALSLLEPGIGLNYTLHLGLVRFGLEFGLGLLLGRATMAGCIPAAAARAGVVALPLGLLLGLDALSATGLAALIPAIWHAGRDQLAPVRPDLLLRLGEASFGTYLCWVFIEAVLVGVLRLGQPGLGLRLLLMVAGFAASQALGWAAWRFIEVPVQRWILGLAGRKARRMAAVPAG</sequence>
<feature type="domain" description="Acyltransferase 3" evidence="2">
    <location>
        <begin position="17"/>
        <end position="331"/>
    </location>
</feature>
<dbReference type="Proteomes" id="UP000606490">
    <property type="component" value="Unassembled WGS sequence"/>
</dbReference>
<protein>
    <submittedName>
        <fullName evidence="3">Acyltransferase</fullName>
    </submittedName>
</protein>
<gene>
    <name evidence="3" type="ORF">JMJ55_06015</name>
</gene>
<keyword evidence="1" id="KW-1133">Transmembrane helix</keyword>
<evidence type="ECO:0000259" key="2">
    <source>
        <dbReference type="Pfam" id="PF01757"/>
    </source>
</evidence>
<evidence type="ECO:0000256" key="1">
    <source>
        <dbReference type="SAM" id="Phobius"/>
    </source>
</evidence>
<dbReference type="Pfam" id="PF01757">
    <property type="entry name" value="Acyl_transf_3"/>
    <property type="match status" value="1"/>
</dbReference>
<reference evidence="3 4" key="1">
    <citation type="submission" date="2021-01" db="EMBL/GenBank/DDBJ databases">
        <title>Belnapia mucosa sp. nov. and Belnapia arida sp. nov., isolated from the Tabernas Desert (Almeria, Spain).</title>
        <authorList>
            <person name="Molina-Menor E."/>
            <person name="Vidal-Verdu A."/>
            <person name="Calonge A."/>
            <person name="Satari L."/>
            <person name="Pereto Magraner J."/>
            <person name="Porcar Miralles M."/>
        </authorList>
    </citation>
    <scope>NUCLEOTIDE SEQUENCE [LARGE SCALE GENOMIC DNA]</scope>
    <source>
        <strain evidence="3 4">T6</strain>
    </source>
</reference>
<dbReference type="GO" id="GO:0016746">
    <property type="term" value="F:acyltransferase activity"/>
    <property type="evidence" value="ECO:0007669"/>
    <property type="project" value="UniProtKB-KW"/>
</dbReference>